<keyword evidence="1" id="KW-1133">Transmembrane helix</keyword>
<evidence type="ECO:0000313" key="3">
    <source>
        <dbReference type="Proteomes" id="UP001205105"/>
    </source>
</evidence>
<keyword evidence="1" id="KW-0812">Transmembrane</keyword>
<keyword evidence="1" id="KW-0472">Membrane</keyword>
<evidence type="ECO:0000256" key="1">
    <source>
        <dbReference type="SAM" id="Phobius"/>
    </source>
</evidence>
<keyword evidence="3" id="KW-1185">Reference proteome</keyword>
<comment type="caution">
    <text evidence="2">The sequence shown here is derived from an EMBL/GenBank/DDBJ whole genome shotgun (WGS) entry which is preliminary data.</text>
</comment>
<dbReference type="AlphaFoldDB" id="A0AAD5H5B0"/>
<dbReference type="Proteomes" id="UP001205105">
    <property type="component" value="Unassembled WGS sequence"/>
</dbReference>
<name>A0AAD5H5B0_9CHLO</name>
<proteinExistence type="predicted"/>
<protein>
    <recommendedName>
        <fullName evidence="4">RING-CH-type domain-containing protein</fullName>
    </recommendedName>
</protein>
<accession>A0AAD5H5B0</accession>
<evidence type="ECO:0008006" key="4">
    <source>
        <dbReference type="Google" id="ProtNLM"/>
    </source>
</evidence>
<evidence type="ECO:0000313" key="2">
    <source>
        <dbReference type="EMBL" id="KAI7844789.1"/>
    </source>
</evidence>
<reference evidence="2" key="1">
    <citation type="submission" date="2020-11" db="EMBL/GenBank/DDBJ databases">
        <title>Chlorella ohadii genome sequencing and assembly.</title>
        <authorList>
            <person name="Murik O."/>
            <person name="Treves H."/>
            <person name="Kedem I."/>
            <person name="Shotland Y."/>
            <person name="Kaplan A."/>
        </authorList>
    </citation>
    <scope>NUCLEOTIDE SEQUENCE</scope>
    <source>
        <strain evidence="2">1</strain>
    </source>
</reference>
<sequence>MRSGGSTRHASGRIALRCRCTTGIHDRCLLRWVLSETGRENLQTCELCTGAWQGSIAVSIPDLLEAAAAWKQSTSAGRPDQAEVAAALTQLRERNEALAQLAAQAEEAEAARRRDWEQMKRVAARDRQLLLDSLEAERQWRRSNWKYLPAGLLLAAGAFLAGAAWHQQASSTVAAAVAATGSAALAGASSSGGSGGGSGWR</sequence>
<gene>
    <name evidence="2" type="ORF">COHA_001669</name>
</gene>
<organism evidence="2 3">
    <name type="scientific">Chlorella ohadii</name>
    <dbReference type="NCBI Taxonomy" id="2649997"/>
    <lineage>
        <taxon>Eukaryota</taxon>
        <taxon>Viridiplantae</taxon>
        <taxon>Chlorophyta</taxon>
        <taxon>core chlorophytes</taxon>
        <taxon>Trebouxiophyceae</taxon>
        <taxon>Chlorellales</taxon>
        <taxon>Chlorellaceae</taxon>
        <taxon>Chlorella clade</taxon>
        <taxon>Chlorella</taxon>
    </lineage>
</organism>
<feature type="transmembrane region" description="Helical" evidence="1">
    <location>
        <begin position="147"/>
        <end position="165"/>
    </location>
</feature>
<dbReference type="EMBL" id="JADXDR010000024">
    <property type="protein sequence ID" value="KAI7844789.1"/>
    <property type="molecule type" value="Genomic_DNA"/>
</dbReference>